<evidence type="ECO:0000313" key="14">
    <source>
        <dbReference type="EMBL" id="KAG9456742.1"/>
    </source>
</evidence>
<dbReference type="GO" id="GO:2000280">
    <property type="term" value="P:regulation of root development"/>
    <property type="evidence" value="ECO:0007669"/>
    <property type="project" value="UniProtKB-ARBA"/>
</dbReference>
<feature type="binding site" evidence="10">
    <location>
        <position position="158"/>
    </location>
    <ligand>
        <name>Mn(2+)</name>
        <dbReference type="ChEBI" id="CHEBI:29035"/>
    </ligand>
</feature>
<dbReference type="SMART" id="SM00835">
    <property type="entry name" value="Cupin_1"/>
    <property type="match status" value="1"/>
</dbReference>
<dbReference type="InterPro" id="IPR001929">
    <property type="entry name" value="Germin"/>
</dbReference>
<dbReference type="SUPFAM" id="SSF51182">
    <property type="entry name" value="RmlC-like cupins"/>
    <property type="match status" value="1"/>
</dbReference>
<dbReference type="EMBL" id="JAINDJ010000002">
    <property type="protein sequence ID" value="KAG9456742.1"/>
    <property type="molecule type" value="Genomic_DNA"/>
</dbReference>
<dbReference type="InterPro" id="IPR011051">
    <property type="entry name" value="RmlC_Cupin_sf"/>
</dbReference>
<dbReference type="Pfam" id="PF00190">
    <property type="entry name" value="Cupin_1"/>
    <property type="match status" value="1"/>
</dbReference>
<feature type="binding site" evidence="10">
    <location>
        <position position="114"/>
    </location>
    <ligand>
        <name>Mn(2+)</name>
        <dbReference type="ChEBI" id="CHEBI:29035"/>
    </ligand>
</feature>
<dbReference type="Gene3D" id="2.60.120.10">
    <property type="entry name" value="Jelly Rolls"/>
    <property type="match status" value="1"/>
</dbReference>
<accession>A0AAV7F6G8</accession>
<dbReference type="PRINTS" id="PR00325">
    <property type="entry name" value="GERMIN"/>
</dbReference>
<keyword evidence="8 9" id="KW-0464">Manganese</keyword>
<evidence type="ECO:0000256" key="8">
    <source>
        <dbReference type="ARBA" id="ARBA00023211"/>
    </source>
</evidence>
<keyword evidence="4 12" id="KW-0964">Secreted</keyword>
<evidence type="ECO:0000256" key="2">
    <source>
        <dbReference type="ARBA" id="ARBA00007456"/>
    </source>
</evidence>
<dbReference type="FunFam" id="2.60.120.10:FF:000025">
    <property type="entry name" value="germin-like protein subfamily 2 member 1"/>
    <property type="match status" value="1"/>
</dbReference>
<evidence type="ECO:0000256" key="9">
    <source>
        <dbReference type="PIRSR" id="PIRSR601929-1"/>
    </source>
</evidence>
<evidence type="ECO:0000259" key="13">
    <source>
        <dbReference type="SMART" id="SM00835"/>
    </source>
</evidence>
<dbReference type="PANTHER" id="PTHR31238">
    <property type="entry name" value="GERMIN-LIKE PROTEIN SUBFAMILY 3 MEMBER 3"/>
    <property type="match status" value="1"/>
</dbReference>
<comment type="similarity">
    <text evidence="2 12">Belongs to the germin family.</text>
</comment>
<feature type="binding site" evidence="10">
    <location>
        <position position="119"/>
    </location>
    <ligand>
        <name>Mn(2+)</name>
        <dbReference type="ChEBI" id="CHEBI:29035"/>
    </ligand>
</feature>
<dbReference type="InterPro" id="IPR014710">
    <property type="entry name" value="RmlC-like_jellyroll"/>
</dbReference>
<keyword evidence="3 12" id="KW-0052">Apoplast</keyword>
<evidence type="ECO:0000256" key="5">
    <source>
        <dbReference type="ARBA" id="ARBA00022723"/>
    </source>
</evidence>
<feature type="disulfide bond" evidence="11">
    <location>
        <begin position="32"/>
        <end position="49"/>
    </location>
</feature>
<dbReference type="InterPro" id="IPR006045">
    <property type="entry name" value="Cupin_1"/>
</dbReference>
<sequence>MATIGRLPPCTLFLLLVFATALSDPDPLQDYCVAEAGPSQPIFFNGVPCINPKAAVSAHFTSSVLSKPGDTSANFFGFNVTLTNTRNLPGCNTQGLTLGRVDIAGGGAVPLHTHPRASEVTILLSGSIVVGFVDTSNRLFSQTLQPGDSFVFPKGMLHFLLNLDPSRPALALSGLNSQNPGAQVSSLASFVSRPAIPDEVLKKSFRISGPDVDKIRRNLGGR</sequence>
<comment type="subcellular location">
    <subcellularLocation>
        <location evidence="1 12">Secreted</location>
        <location evidence="1 12">Extracellular space</location>
        <location evidence="1 12">Apoplast</location>
    </subcellularLocation>
</comment>
<dbReference type="CDD" id="cd02241">
    <property type="entry name" value="cupin_OxOx"/>
    <property type="match status" value="1"/>
</dbReference>
<dbReference type="InterPro" id="IPR019780">
    <property type="entry name" value="Germin_Mn-BS"/>
</dbReference>
<feature type="signal peptide" evidence="12">
    <location>
        <begin position="1"/>
        <end position="23"/>
    </location>
</feature>
<evidence type="ECO:0000256" key="3">
    <source>
        <dbReference type="ARBA" id="ARBA00022523"/>
    </source>
</evidence>
<feature type="binding site" evidence="10">
    <location>
        <position position="112"/>
    </location>
    <ligand>
        <name>Mn(2+)</name>
        <dbReference type="ChEBI" id="CHEBI:29035"/>
    </ligand>
</feature>
<dbReference type="Proteomes" id="UP000825729">
    <property type="component" value="Unassembled WGS sequence"/>
</dbReference>
<dbReference type="GO" id="GO:0009506">
    <property type="term" value="C:plasmodesma"/>
    <property type="evidence" value="ECO:0007669"/>
    <property type="project" value="UniProtKB-ARBA"/>
</dbReference>
<evidence type="ECO:0000256" key="12">
    <source>
        <dbReference type="RuleBase" id="RU366015"/>
    </source>
</evidence>
<keyword evidence="6 12" id="KW-0732">Signal</keyword>
<name>A0AAV7F6G8_ARIFI</name>
<evidence type="ECO:0000256" key="1">
    <source>
        <dbReference type="ARBA" id="ARBA00004271"/>
    </source>
</evidence>
<dbReference type="AlphaFoldDB" id="A0AAV7F6G8"/>
<comment type="caution">
    <text evidence="14">The sequence shown here is derived from an EMBL/GenBank/DDBJ whole genome shotgun (WGS) entry which is preliminary data.</text>
</comment>
<feature type="binding site" evidence="9">
    <location>
        <position position="119"/>
    </location>
    <ligand>
        <name>oxalate</name>
        <dbReference type="ChEBI" id="CHEBI:30623"/>
    </ligand>
</feature>
<dbReference type="GO" id="GO:0048046">
    <property type="term" value="C:apoplast"/>
    <property type="evidence" value="ECO:0007669"/>
    <property type="project" value="UniProtKB-SubCell"/>
</dbReference>
<keyword evidence="15" id="KW-1185">Reference proteome</keyword>
<protein>
    <recommendedName>
        <fullName evidence="12">Germin-like protein</fullName>
    </recommendedName>
</protein>
<keyword evidence="7 11" id="KW-1015">Disulfide bond</keyword>
<proteinExistence type="inferred from homology"/>
<evidence type="ECO:0000256" key="10">
    <source>
        <dbReference type="PIRSR" id="PIRSR601929-2"/>
    </source>
</evidence>
<dbReference type="PROSITE" id="PS00725">
    <property type="entry name" value="GERMIN"/>
    <property type="match status" value="1"/>
</dbReference>
<feature type="domain" description="Cupin type-1" evidence="13">
    <location>
        <begin position="62"/>
        <end position="213"/>
    </location>
</feature>
<reference evidence="14 15" key="1">
    <citation type="submission" date="2021-07" db="EMBL/GenBank/DDBJ databases">
        <title>The Aristolochia fimbriata genome: insights into angiosperm evolution, floral development and chemical biosynthesis.</title>
        <authorList>
            <person name="Jiao Y."/>
        </authorList>
    </citation>
    <scope>NUCLEOTIDE SEQUENCE [LARGE SCALE GENOMIC DNA]</scope>
    <source>
        <strain evidence="14">IBCAS-2021</strain>
        <tissue evidence="14">Leaf</tissue>
    </source>
</reference>
<dbReference type="GO" id="GO:0010497">
    <property type="term" value="P:plasmodesmata-mediated intercellular transport"/>
    <property type="evidence" value="ECO:0007669"/>
    <property type="project" value="UniProtKB-ARBA"/>
</dbReference>
<evidence type="ECO:0000256" key="4">
    <source>
        <dbReference type="ARBA" id="ARBA00022525"/>
    </source>
</evidence>
<evidence type="ECO:0000256" key="11">
    <source>
        <dbReference type="PIRSR" id="PIRSR601929-3"/>
    </source>
</evidence>
<evidence type="ECO:0000256" key="6">
    <source>
        <dbReference type="ARBA" id="ARBA00022729"/>
    </source>
</evidence>
<dbReference type="GO" id="GO:0030145">
    <property type="term" value="F:manganese ion binding"/>
    <property type="evidence" value="ECO:0007669"/>
    <property type="project" value="UniProtKB-UniRule"/>
</dbReference>
<gene>
    <name evidence="14" type="ORF">H6P81_001250</name>
</gene>
<organism evidence="14 15">
    <name type="scientific">Aristolochia fimbriata</name>
    <name type="common">White veined hardy Dutchman's pipe vine</name>
    <dbReference type="NCBI Taxonomy" id="158543"/>
    <lineage>
        <taxon>Eukaryota</taxon>
        <taxon>Viridiplantae</taxon>
        <taxon>Streptophyta</taxon>
        <taxon>Embryophyta</taxon>
        <taxon>Tracheophyta</taxon>
        <taxon>Spermatophyta</taxon>
        <taxon>Magnoliopsida</taxon>
        <taxon>Magnoliidae</taxon>
        <taxon>Piperales</taxon>
        <taxon>Aristolochiaceae</taxon>
        <taxon>Aristolochia</taxon>
    </lineage>
</organism>
<feature type="chain" id="PRO_5043110159" description="Germin-like protein" evidence="12">
    <location>
        <begin position="24"/>
        <end position="222"/>
    </location>
</feature>
<evidence type="ECO:0000256" key="7">
    <source>
        <dbReference type="ARBA" id="ARBA00023157"/>
    </source>
</evidence>
<feature type="binding site" evidence="9">
    <location>
        <position position="114"/>
    </location>
    <ligand>
        <name>oxalate</name>
        <dbReference type="ChEBI" id="CHEBI:30623"/>
    </ligand>
</feature>
<evidence type="ECO:0000313" key="15">
    <source>
        <dbReference type="Proteomes" id="UP000825729"/>
    </source>
</evidence>
<keyword evidence="5 9" id="KW-0479">Metal-binding</keyword>